<comment type="cofactor">
    <cofactor evidence="8">
        <name>heme c</name>
        <dbReference type="ChEBI" id="CHEBI:61717"/>
    </cofactor>
    <text evidence="8">Binds 1 heme c group covalently per subunit.</text>
</comment>
<dbReference type="PRINTS" id="PR00603">
    <property type="entry name" value="CYTOCHROMEC1"/>
</dbReference>
<dbReference type="InterPro" id="IPR036909">
    <property type="entry name" value="Cyt_c-like_dom_sf"/>
</dbReference>
<dbReference type="SUPFAM" id="SSF46626">
    <property type="entry name" value="Cytochrome c"/>
    <property type="match status" value="1"/>
</dbReference>
<feature type="chain" id="PRO_5016985805" evidence="11">
    <location>
        <begin position="23"/>
        <end position="277"/>
    </location>
</feature>
<keyword evidence="11" id="KW-0732">Signal</keyword>
<feature type="compositionally biased region" description="Polar residues" evidence="9">
    <location>
        <begin position="245"/>
        <end position="269"/>
    </location>
</feature>
<evidence type="ECO:0000256" key="2">
    <source>
        <dbReference type="ARBA" id="ARBA00022617"/>
    </source>
</evidence>
<dbReference type="Pfam" id="PF02167">
    <property type="entry name" value="Cytochrom_C1"/>
    <property type="match status" value="1"/>
</dbReference>
<keyword evidence="4 8" id="KW-0479">Metal-binding</keyword>
<feature type="binding site" description="covalent" evidence="8">
    <location>
        <position position="153"/>
    </location>
    <ligand>
        <name>heme c</name>
        <dbReference type="ChEBI" id="CHEBI:61717"/>
    </ligand>
</feature>
<evidence type="ECO:0000256" key="4">
    <source>
        <dbReference type="ARBA" id="ARBA00022723"/>
    </source>
</evidence>
<dbReference type="GO" id="GO:0009055">
    <property type="term" value="F:electron transfer activity"/>
    <property type="evidence" value="ECO:0007669"/>
    <property type="project" value="InterPro"/>
</dbReference>
<accession>A0A368HHT5</accession>
<keyword evidence="6 8" id="KW-0408">Iron</keyword>
<feature type="binding site" description="covalent" evidence="8">
    <location>
        <position position="56"/>
    </location>
    <ligand>
        <name>heme c</name>
        <dbReference type="ChEBI" id="CHEBI:61717"/>
    </ligand>
</feature>
<dbReference type="InterPro" id="IPR002326">
    <property type="entry name" value="Cyt_c1"/>
</dbReference>
<dbReference type="GO" id="GO:0046872">
    <property type="term" value="F:metal ion binding"/>
    <property type="evidence" value="ECO:0007669"/>
    <property type="project" value="UniProtKB-KW"/>
</dbReference>
<feature type="region of interest" description="Disordered" evidence="9">
    <location>
        <begin position="239"/>
        <end position="277"/>
    </location>
</feature>
<dbReference type="OrthoDB" id="9798864at2"/>
<name>A0A368HHT5_9GAMM</name>
<dbReference type="GO" id="GO:0020037">
    <property type="term" value="F:heme binding"/>
    <property type="evidence" value="ECO:0007669"/>
    <property type="project" value="InterPro"/>
</dbReference>
<dbReference type="Proteomes" id="UP000253250">
    <property type="component" value="Unassembled WGS sequence"/>
</dbReference>
<comment type="caution">
    <text evidence="13">The sequence shown here is derived from an EMBL/GenBank/DDBJ whole genome shotgun (WGS) entry which is preliminary data.</text>
</comment>
<dbReference type="PANTHER" id="PTHR10266">
    <property type="entry name" value="CYTOCHROME C1"/>
    <property type="match status" value="1"/>
</dbReference>
<keyword evidence="7 10" id="KW-0472">Membrane</keyword>
<evidence type="ECO:0000259" key="12">
    <source>
        <dbReference type="PROSITE" id="PS51007"/>
    </source>
</evidence>
<evidence type="ECO:0000256" key="11">
    <source>
        <dbReference type="SAM" id="SignalP"/>
    </source>
</evidence>
<dbReference type="GO" id="GO:0016020">
    <property type="term" value="C:membrane"/>
    <property type="evidence" value="ECO:0007669"/>
    <property type="project" value="UniProtKB-SubCell"/>
</dbReference>
<dbReference type="PANTHER" id="PTHR10266:SF3">
    <property type="entry name" value="CYTOCHROME C1, HEME PROTEIN, MITOCHONDRIAL"/>
    <property type="match status" value="1"/>
</dbReference>
<feature type="domain" description="Cytochrome c" evidence="12">
    <location>
        <begin position="40"/>
        <end position="196"/>
    </location>
</feature>
<organism evidence="13 14">
    <name type="scientific">Acidiferrobacter thiooxydans</name>
    <dbReference type="NCBI Taxonomy" id="163359"/>
    <lineage>
        <taxon>Bacteria</taxon>
        <taxon>Pseudomonadati</taxon>
        <taxon>Pseudomonadota</taxon>
        <taxon>Gammaproteobacteria</taxon>
        <taxon>Acidiferrobacterales</taxon>
        <taxon>Acidiferrobacteraceae</taxon>
        <taxon>Acidiferrobacter</taxon>
    </lineage>
</organism>
<evidence type="ECO:0000313" key="13">
    <source>
        <dbReference type="EMBL" id="RCN56852.1"/>
    </source>
</evidence>
<sequence>MKTPLRLAVLGPLLALTTAAYAAVAPVAPPAPPALPFTKATVIAGAQFFADHCSACHAVSNLRYNRLATDLGMTKAEIQKTIMFPGGANYLKGMKPAMTQAQAKKWLGLPPPNLSHMARALGPRFLYTYLTSFYWDPKRPSGWNNHVFPNVAMPNILAPWGGIYTKTGKLLVPGRESPAVYHRQVAEVVAFLRYASDPSVFERRALGRYVIGVFVILSILAYLLKKDYWREVWAGKVRNPKAKTDSSPSTEGGDSTHASSWKASTTASPDTGPHSGP</sequence>
<proteinExistence type="predicted"/>
<dbReference type="InterPro" id="IPR009056">
    <property type="entry name" value="Cyt_c-like_dom"/>
</dbReference>
<evidence type="ECO:0000256" key="3">
    <source>
        <dbReference type="ARBA" id="ARBA00022692"/>
    </source>
</evidence>
<dbReference type="EMBL" id="PSYR01000002">
    <property type="protein sequence ID" value="RCN56852.1"/>
    <property type="molecule type" value="Genomic_DNA"/>
</dbReference>
<keyword evidence="14" id="KW-1185">Reference proteome</keyword>
<feature type="binding site" description="covalent" evidence="8">
    <location>
        <position position="53"/>
    </location>
    <ligand>
        <name>heme c</name>
        <dbReference type="ChEBI" id="CHEBI:61717"/>
    </ligand>
</feature>
<keyword evidence="3 10" id="KW-0812">Transmembrane</keyword>
<evidence type="ECO:0000256" key="9">
    <source>
        <dbReference type="SAM" id="MobiDB-lite"/>
    </source>
</evidence>
<keyword evidence="2 8" id="KW-0349">Heme</keyword>
<dbReference type="RefSeq" id="WP_114283288.1">
    <property type="nucleotide sequence ID" value="NZ_CP080624.1"/>
</dbReference>
<feature type="transmembrane region" description="Helical" evidence="10">
    <location>
        <begin position="206"/>
        <end position="224"/>
    </location>
</feature>
<feature type="binding site" description="covalent" evidence="8">
    <location>
        <position position="57"/>
    </location>
    <ligand>
        <name>heme c</name>
        <dbReference type="ChEBI" id="CHEBI:61717"/>
    </ligand>
</feature>
<reference evidence="13 14" key="1">
    <citation type="submission" date="2018-02" db="EMBL/GenBank/DDBJ databases">
        <title>Insights into the biology of acidophilic members of the Acidiferrobacteraceae family derived from comparative genomic analyses.</title>
        <authorList>
            <person name="Issotta F."/>
            <person name="Thyssen C."/>
            <person name="Mena C."/>
            <person name="Moya A."/>
            <person name="Bellenberg S."/>
            <person name="Sproer C."/>
            <person name="Covarrubias P.C."/>
            <person name="Sand W."/>
            <person name="Quatrini R."/>
            <person name="Vera M."/>
        </authorList>
    </citation>
    <scope>NUCLEOTIDE SEQUENCE [LARGE SCALE GENOMIC DNA]</scope>
    <source>
        <strain evidence="14">m-1</strain>
    </source>
</reference>
<gene>
    <name evidence="13" type="ORF">C4900_13975</name>
</gene>
<evidence type="ECO:0000256" key="5">
    <source>
        <dbReference type="ARBA" id="ARBA00022989"/>
    </source>
</evidence>
<dbReference type="Gene3D" id="1.10.760.10">
    <property type="entry name" value="Cytochrome c-like domain"/>
    <property type="match status" value="1"/>
</dbReference>
<feature type="signal peptide" evidence="11">
    <location>
        <begin position="1"/>
        <end position="22"/>
    </location>
</feature>
<evidence type="ECO:0000256" key="10">
    <source>
        <dbReference type="SAM" id="Phobius"/>
    </source>
</evidence>
<evidence type="ECO:0000256" key="7">
    <source>
        <dbReference type="ARBA" id="ARBA00023136"/>
    </source>
</evidence>
<evidence type="ECO:0000313" key="14">
    <source>
        <dbReference type="Proteomes" id="UP000253250"/>
    </source>
</evidence>
<protein>
    <submittedName>
        <fullName evidence="13">Ubiquinol cytochrome C oxidoreductase</fullName>
    </submittedName>
</protein>
<dbReference type="PROSITE" id="PS51007">
    <property type="entry name" value="CYTC"/>
    <property type="match status" value="1"/>
</dbReference>
<dbReference type="AlphaFoldDB" id="A0A368HHT5"/>
<comment type="subcellular location">
    <subcellularLocation>
        <location evidence="1">Membrane</location>
    </subcellularLocation>
</comment>
<evidence type="ECO:0000256" key="6">
    <source>
        <dbReference type="ARBA" id="ARBA00023004"/>
    </source>
</evidence>
<evidence type="ECO:0000256" key="1">
    <source>
        <dbReference type="ARBA" id="ARBA00004370"/>
    </source>
</evidence>
<keyword evidence="5 10" id="KW-1133">Transmembrane helix</keyword>
<evidence type="ECO:0000256" key="8">
    <source>
        <dbReference type="PIRSR" id="PIRSR602326-1"/>
    </source>
</evidence>